<dbReference type="Proteomes" id="UP000828390">
    <property type="component" value="Unassembled WGS sequence"/>
</dbReference>
<evidence type="ECO:0000313" key="3">
    <source>
        <dbReference type="Proteomes" id="UP000828390"/>
    </source>
</evidence>
<feature type="region of interest" description="Disordered" evidence="1">
    <location>
        <begin position="48"/>
        <end position="70"/>
    </location>
</feature>
<dbReference type="AlphaFoldDB" id="A0A9D4C180"/>
<reference evidence="2" key="1">
    <citation type="journal article" date="2019" name="bioRxiv">
        <title>The Genome of the Zebra Mussel, Dreissena polymorpha: A Resource for Invasive Species Research.</title>
        <authorList>
            <person name="McCartney M.A."/>
            <person name="Auch B."/>
            <person name="Kono T."/>
            <person name="Mallez S."/>
            <person name="Zhang Y."/>
            <person name="Obille A."/>
            <person name="Becker A."/>
            <person name="Abrahante J.E."/>
            <person name="Garbe J."/>
            <person name="Badalamenti J.P."/>
            <person name="Herman A."/>
            <person name="Mangelson H."/>
            <person name="Liachko I."/>
            <person name="Sullivan S."/>
            <person name="Sone E.D."/>
            <person name="Koren S."/>
            <person name="Silverstein K.A.T."/>
            <person name="Beckman K.B."/>
            <person name="Gohl D.M."/>
        </authorList>
    </citation>
    <scope>NUCLEOTIDE SEQUENCE</scope>
    <source>
        <strain evidence="2">Duluth1</strain>
        <tissue evidence="2">Whole animal</tissue>
    </source>
</reference>
<protein>
    <submittedName>
        <fullName evidence="2">Uncharacterized protein</fullName>
    </submittedName>
</protein>
<comment type="caution">
    <text evidence="2">The sequence shown here is derived from an EMBL/GenBank/DDBJ whole genome shotgun (WGS) entry which is preliminary data.</text>
</comment>
<reference evidence="2" key="2">
    <citation type="submission" date="2020-11" db="EMBL/GenBank/DDBJ databases">
        <authorList>
            <person name="McCartney M.A."/>
            <person name="Auch B."/>
            <person name="Kono T."/>
            <person name="Mallez S."/>
            <person name="Becker A."/>
            <person name="Gohl D.M."/>
            <person name="Silverstein K.A.T."/>
            <person name="Koren S."/>
            <person name="Bechman K.B."/>
            <person name="Herman A."/>
            <person name="Abrahante J.E."/>
            <person name="Garbe J."/>
        </authorList>
    </citation>
    <scope>NUCLEOTIDE SEQUENCE</scope>
    <source>
        <strain evidence="2">Duluth1</strain>
        <tissue evidence="2">Whole animal</tissue>
    </source>
</reference>
<sequence>MAKAIWSDVDRRMAKARWSTSLSIDQRMAGAIWSDVYRHMAEATWSSSYPVPRPAKDQLRDQENRQQTNGRSHLIDVMLSTVQRPNYGGIHMVLRRLTHVRSHVVNLLHGARWQRSTATGSHPRLKLWKVLCCPDQTGQRPGTGHKMTSDITEKRPKYGQSHLVDVMGQRPMFGGSHMVCPVPCKR</sequence>
<evidence type="ECO:0000256" key="1">
    <source>
        <dbReference type="SAM" id="MobiDB-lite"/>
    </source>
</evidence>
<feature type="compositionally biased region" description="Basic and acidic residues" evidence="1">
    <location>
        <begin position="54"/>
        <end position="64"/>
    </location>
</feature>
<organism evidence="2 3">
    <name type="scientific">Dreissena polymorpha</name>
    <name type="common">Zebra mussel</name>
    <name type="synonym">Mytilus polymorpha</name>
    <dbReference type="NCBI Taxonomy" id="45954"/>
    <lineage>
        <taxon>Eukaryota</taxon>
        <taxon>Metazoa</taxon>
        <taxon>Spiralia</taxon>
        <taxon>Lophotrochozoa</taxon>
        <taxon>Mollusca</taxon>
        <taxon>Bivalvia</taxon>
        <taxon>Autobranchia</taxon>
        <taxon>Heteroconchia</taxon>
        <taxon>Euheterodonta</taxon>
        <taxon>Imparidentia</taxon>
        <taxon>Neoheterodontei</taxon>
        <taxon>Myida</taxon>
        <taxon>Dreissenoidea</taxon>
        <taxon>Dreissenidae</taxon>
        <taxon>Dreissena</taxon>
    </lineage>
</organism>
<accession>A0A9D4C180</accession>
<keyword evidence="3" id="KW-1185">Reference proteome</keyword>
<name>A0A9D4C180_DREPO</name>
<evidence type="ECO:0000313" key="2">
    <source>
        <dbReference type="EMBL" id="KAH3715244.1"/>
    </source>
</evidence>
<proteinExistence type="predicted"/>
<dbReference type="EMBL" id="JAIWYP010000013">
    <property type="protein sequence ID" value="KAH3715244.1"/>
    <property type="molecule type" value="Genomic_DNA"/>
</dbReference>
<gene>
    <name evidence="2" type="ORF">DPMN_057950</name>
</gene>